<accession>A0ACD1E0W4</accession>
<organism evidence="1 2">
    <name type="scientific">Curtobacterium aetherium</name>
    <dbReference type="NCBI Taxonomy" id="2841594"/>
    <lineage>
        <taxon>Bacteria</taxon>
        <taxon>Bacillati</taxon>
        <taxon>Actinomycetota</taxon>
        <taxon>Actinomycetes</taxon>
        <taxon>Micrococcales</taxon>
        <taxon>Microbacteriaceae</taxon>
        <taxon>Curtobacterium</taxon>
    </lineage>
</organism>
<evidence type="ECO:0000313" key="1">
    <source>
        <dbReference type="EMBL" id="QWS32479.1"/>
    </source>
</evidence>
<gene>
    <name evidence="1" type="ORF">KM842_09225</name>
</gene>
<protein>
    <submittedName>
        <fullName evidence="1">Uncharacterized protein</fullName>
    </submittedName>
</protein>
<reference evidence="1" key="1">
    <citation type="submission" date="2021-06" db="EMBL/GenBank/DDBJ databases">
        <authorList>
            <person name="Ellington A.J."/>
            <person name="Bryan N.C."/>
            <person name="Christner B.C."/>
            <person name="Reisch C.R."/>
        </authorList>
    </citation>
    <scope>NUCLEOTIDE SEQUENCE</scope>
    <source>
        <strain evidence="1">L6-1</strain>
    </source>
</reference>
<evidence type="ECO:0000313" key="2">
    <source>
        <dbReference type="Proteomes" id="UP000681794"/>
    </source>
</evidence>
<name>A0ACD1E0W4_9MICO</name>
<sequence length="164" mass="17306">MTLTAILPSLRASIPDPLDATAWPAHTEPTTDDLRVSAVSMSRLAEVAGTPCVHTAEEAPPRYRPRDWTPRAMSVAVAAVTAVERTPAGIALELDAVLPDCAVLDEARLIGRRTTAPRTAARVGSDAVVVPGDVRVGDLVCFPCRRALTHREVVAAVPLSGATR</sequence>
<dbReference type="EMBL" id="CP076544">
    <property type="protein sequence ID" value="QWS32479.1"/>
    <property type="molecule type" value="Genomic_DNA"/>
</dbReference>
<proteinExistence type="predicted"/>
<keyword evidence="2" id="KW-1185">Reference proteome</keyword>
<dbReference type="Proteomes" id="UP000681794">
    <property type="component" value="Chromosome"/>
</dbReference>